<dbReference type="EMBL" id="JAAALK010000079">
    <property type="protein sequence ID" value="KAG8100080.1"/>
    <property type="molecule type" value="Genomic_DNA"/>
</dbReference>
<evidence type="ECO:0000313" key="1">
    <source>
        <dbReference type="EMBL" id="KAG8100080.1"/>
    </source>
</evidence>
<reference evidence="1" key="1">
    <citation type="journal article" date="2021" name="bioRxiv">
        <title>Whole Genome Assembly and Annotation of Northern Wild Rice, Zizania palustris L., Supports a Whole Genome Duplication in the Zizania Genus.</title>
        <authorList>
            <person name="Haas M."/>
            <person name="Kono T."/>
            <person name="Macchietto M."/>
            <person name="Millas R."/>
            <person name="McGilp L."/>
            <person name="Shao M."/>
            <person name="Duquette J."/>
            <person name="Hirsch C.N."/>
            <person name="Kimball J."/>
        </authorList>
    </citation>
    <scope>NUCLEOTIDE SEQUENCE</scope>
    <source>
        <tissue evidence="1">Fresh leaf tissue</tissue>
    </source>
</reference>
<sequence length="153" mass="16594">MSFFSLQLIFYHPLTWTTSYFATLQPKHDNSMATSSILPRHCLLHVVAHSFLTVATITAMHSSFIFLALTAVGHSLPPAPPPASAATHRLLSPHAHHLLPACRRRPLVVNVQTLCEGRPKWVRDIDAIDDGATASPLALVIDATCVEPLASCG</sequence>
<dbReference type="AlphaFoldDB" id="A0A8J5X265"/>
<keyword evidence="2" id="KW-1185">Reference proteome</keyword>
<evidence type="ECO:0000313" key="2">
    <source>
        <dbReference type="Proteomes" id="UP000729402"/>
    </source>
</evidence>
<protein>
    <submittedName>
        <fullName evidence="1">Uncharacterized protein</fullName>
    </submittedName>
</protein>
<gene>
    <name evidence="1" type="ORF">GUJ93_ZPchr0013g37105</name>
</gene>
<reference evidence="1" key="2">
    <citation type="submission" date="2021-02" db="EMBL/GenBank/DDBJ databases">
        <authorList>
            <person name="Kimball J.A."/>
            <person name="Haas M.W."/>
            <person name="Macchietto M."/>
            <person name="Kono T."/>
            <person name="Duquette J."/>
            <person name="Shao M."/>
        </authorList>
    </citation>
    <scope>NUCLEOTIDE SEQUENCE</scope>
    <source>
        <tissue evidence="1">Fresh leaf tissue</tissue>
    </source>
</reference>
<organism evidence="1 2">
    <name type="scientific">Zizania palustris</name>
    <name type="common">Northern wild rice</name>
    <dbReference type="NCBI Taxonomy" id="103762"/>
    <lineage>
        <taxon>Eukaryota</taxon>
        <taxon>Viridiplantae</taxon>
        <taxon>Streptophyta</taxon>
        <taxon>Embryophyta</taxon>
        <taxon>Tracheophyta</taxon>
        <taxon>Spermatophyta</taxon>
        <taxon>Magnoliopsida</taxon>
        <taxon>Liliopsida</taxon>
        <taxon>Poales</taxon>
        <taxon>Poaceae</taxon>
        <taxon>BOP clade</taxon>
        <taxon>Oryzoideae</taxon>
        <taxon>Oryzeae</taxon>
        <taxon>Zizaniinae</taxon>
        <taxon>Zizania</taxon>
    </lineage>
</organism>
<accession>A0A8J5X265</accession>
<name>A0A8J5X265_ZIZPA</name>
<comment type="caution">
    <text evidence="1">The sequence shown here is derived from an EMBL/GenBank/DDBJ whole genome shotgun (WGS) entry which is preliminary data.</text>
</comment>
<proteinExistence type="predicted"/>
<dbReference type="Proteomes" id="UP000729402">
    <property type="component" value="Unassembled WGS sequence"/>
</dbReference>